<evidence type="ECO:0000256" key="8">
    <source>
        <dbReference type="ARBA" id="ARBA00022490"/>
    </source>
</evidence>
<dbReference type="NCBIfam" id="NF000595">
    <property type="entry name" value="PRK00015.1-3"/>
    <property type="match status" value="1"/>
</dbReference>
<dbReference type="HAMAP" id="MF_00052_B">
    <property type="entry name" value="RNase_HII_B"/>
    <property type="match status" value="1"/>
</dbReference>
<dbReference type="Pfam" id="PF01351">
    <property type="entry name" value="RNase_HII"/>
    <property type="match status" value="1"/>
</dbReference>
<evidence type="ECO:0000256" key="16">
    <source>
        <dbReference type="RuleBase" id="RU003515"/>
    </source>
</evidence>
<feature type="domain" description="RNase H type-2" evidence="17">
    <location>
        <begin position="68"/>
        <end position="257"/>
    </location>
</feature>
<evidence type="ECO:0000256" key="12">
    <source>
        <dbReference type="ARBA" id="ARBA00022801"/>
    </source>
</evidence>
<dbReference type="GO" id="GO:0030145">
    <property type="term" value="F:manganese ion binding"/>
    <property type="evidence" value="ECO:0007669"/>
    <property type="project" value="UniProtKB-UniRule"/>
</dbReference>
<dbReference type="InterPro" id="IPR024567">
    <property type="entry name" value="RNase_HII/HIII_dom"/>
</dbReference>
<dbReference type="CDD" id="cd07182">
    <property type="entry name" value="RNase_HII_bacteria_HII_like"/>
    <property type="match status" value="1"/>
</dbReference>
<comment type="function">
    <text evidence="3 14 16">Endonuclease that specifically degrades the RNA of RNA-DNA hybrids.</text>
</comment>
<feature type="binding site" evidence="14 15">
    <location>
        <position position="74"/>
    </location>
    <ligand>
        <name>a divalent metal cation</name>
        <dbReference type="ChEBI" id="CHEBI:60240"/>
    </ligand>
</feature>
<dbReference type="InterPro" id="IPR012337">
    <property type="entry name" value="RNaseH-like_sf"/>
</dbReference>
<evidence type="ECO:0000256" key="13">
    <source>
        <dbReference type="ARBA" id="ARBA00023211"/>
    </source>
</evidence>
<protein>
    <recommendedName>
        <fullName evidence="7 14">Ribonuclease HII</fullName>
        <shortName evidence="14">RNase HII</shortName>
        <ecNumber evidence="6 14">3.1.26.4</ecNumber>
    </recommendedName>
</protein>
<dbReference type="EMBL" id="FMYW01000005">
    <property type="protein sequence ID" value="SDC33657.1"/>
    <property type="molecule type" value="Genomic_DNA"/>
</dbReference>
<comment type="catalytic activity">
    <reaction evidence="1 14 15 16">
        <text>Endonucleolytic cleavage to 5'-phosphomonoester.</text>
        <dbReference type="EC" id="3.1.26.4"/>
    </reaction>
</comment>
<evidence type="ECO:0000256" key="5">
    <source>
        <dbReference type="ARBA" id="ARBA00007383"/>
    </source>
</evidence>
<dbReference type="RefSeq" id="WP_093730002.1">
    <property type="nucleotide sequence ID" value="NZ_FMYW01000005.1"/>
</dbReference>
<keyword evidence="11 14" id="KW-0255">Endonuclease</keyword>
<evidence type="ECO:0000256" key="14">
    <source>
        <dbReference type="HAMAP-Rule" id="MF_00052"/>
    </source>
</evidence>
<dbReference type="GO" id="GO:0032299">
    <property type="term" value="C:ribonuclease H2 complex"/>
    <property type="evidence" value="ECO:0007669"/>
    <property type="project" value="TreeGrafter"/>
</dbReference>
<proteinExistence type="inferred from homology"/>
<evidence type="ECO:0000256" key="1">
    <source>
        <dbReference type="ARBA" id="ARBA00000077"/>
    </source>
</evidence>
<dbReference type="GO" id="GO:0006298">
    <property type="term" value="P:mismatch repair"/>
    <property type="evidence" value="ECO:0007669"/>
    <property type="project" value="TreeGrafter"/>
</dbReference>
<reference evidence="19" key="1">
    <citation type="submission" date="2016-10" db="EMBL/GenBank/DDBJ databases">
        <authorList>
            <person name="Varghese N."/>
            <person name="Submissions S."/>
        </authorList>
    </citation>
    <scope>NUCLEOTIDE SEQUENCE [LARGE SCALE GENOMIC DNA]</scope>
    <source>
        <strain evidence="19">DSM 11005</strain>
    </source>
</reference>
<keyword evidence="13 14" id="KW-0464">Manganese</keyword>
<dbReference type="InterPro" id="IPR036397">
    <property type="entry name" value="RNaseH_sf"/>
</dbReference>
<comment type="cofactor">
    <cofactor evidence="14 15">
        <name>Mn(2+)</name>
        <dbReference type="ChEBI" id="CHEBI:29035"/>
    </cofactor>
    <cofactor evidence="14 15">
        <name>Mg(2+)</name>
        <dbReference type="ChEBI" id="CHEBI:18420"/>
    </cofactor>
    <text evidence="14 15">Manganese or magnesium. Binds 1 divalent metal ion per monomer in the absence of substrate. May bind a second metal ion after substrate binding.</text>
</comment>
<dbReference type="PROSITE" id="PS51975">
    <property type="entry name" value="RNASE_H_2"/>
    <property type="match status" value="1"/>
</dbReference>
<dbReference type="AlphaFoldDB" id="A0A1G6KRW8"/>
<comment type="similarity">
    <text evidence="5 14 16">Belongs to the RNase HII family.</text>
</comment>
<dbReference type="InterPro" id="IPR022898">
    <property type="entry name" value="RNase_HII"/>
</dbReference>
<dbReference type="SUPFAM" id="SSF53098">
    <property type="entry name" value="Ribonuclease H-like"/>
    <property type="match status" value="1"/>
</dbReference>
<dbReference type="GO" id="GO:0003723">
    <property type="term" value="F:RNA binding"/>
    <property type="evidence" value="ECO:0007669"/>
    <property type="project" value="UniProtKB-UniRule"/>
</dbReference>
<dbReference type="InterPro" id="IPR001352">
    <property type="entry name" value="RNase_HII/HIII"/>
</dbReference>
<accession>A0A1G6KRW8</accession>
<dbReference type="GO" id="GO:0005737">
    <property type="term" value="C:cytoplasm"/>
    <property type="evidence" value="ECO:0007669"/>
    <property type="project" value="UniProtKB-SubCell"/>
</dbReference>
<dbReference type="OrthoDB" id="9803420at2"/>
<keyword evidence="19" id="KW-1185">Reference proteome</keyword>
<evidence type="ECO:0000256" key="11">
    <source>
        <dbReference type="ARBA" id="ARBA00022759"/>
    </source>
</evidence>
<evidence type="ECO:0000256" key="7">
    <source>
        <dbReference type="ARBA" id="ARBA00019179"/>
    </source>
</evidence>
<evidence type="ECO:0000256" key="3">
    <source>
        <dbReference type="ARBA" id="ARBA00004065"/>
    </source>
</evidence>
<dbReference type="EC" id="3.1.26.4" evidence="6 14"/>
<evidence type="ECO:0000256" key="15">
    <source>
        <dbReference type="PROSITE-ProRule" id="PRU01319"/>
    </source>
</evidence>
<comment type="cofactor">
    <cofactor evidence="2">
        <name>Mg(2+)</name>
        <dbReference type="ChEBI" id="CHEBI:18420"/>
    </cofactor>
</comment>
<dbReference type="GO" id="GO:0043137">
    <property type="term" value="P:DNA replication, removal of RNA primer"/>
    <property type="evidence" value="ECO:0007669"/>
    <property type="project" value="TreeGrafter"/>
</dbReference>
<dbReference type="GO" id="GO:0004523">
    <property type="term" value="F:RNA-DNA hybrid ribonuclease activity"/>
    <property type="evidence" value="ECO:0007669"/>
    <property type="project" value="UniProtKB-UniRule"/>
</dbReference>
<keyword evidence="10 14" id="KW-0479">Metal-binding</keyword>
<evidence type="ECO:0000259" key="17">
    <source>
        <dbReference type="PROSITE" id="PS51975"/>
    </source>
</evidence>
<dbReference type="Gene3D" id="3.30.420.10">
    <property type="entry name" value="Ribonuclease H-like superfamily/Ribonuclease H"/>
    <property type="match status" value="1"/>
</dbReference>
<dbReference type="PANTHER" id="PTHR10954">
    <property type="entry name" value="RIBONUCLEASE H2 SUBUNIT A"/>
    <property type="match status" value="1"/>
</dbReference>
<evidence type="ECO:0000313" key="19">
    <source>
        <dbReference type="Proteomes" id="UP000198943"/>
    </source>
</evidence>
<dbReference type="Proteomes" id="UP000198943">
    <property type="component" value="Unassembled WGS sequence"/>
</dbReference>
<evidence type="ECO:0000256" key="2">
    <source>
        <dbReference type="ARBA" id="ARBA00001946"/>
    </source>
</evidence>
<keyword evidence="9 14" id="KW-0540">Nuclease</keyword>
<feature type="binding site" evidence="14 15">
    <location>
        <position position="75"/>
    </location>
    <ligand>
        <name>a divalent metal cation</name>
        <dbReference type="ChEBI" id="CHEBI:60240"/>
    </ligand>
</feature>
<dbReference type="NCBIfam" id="NF000594">
    <property type="entry name" value="PRK00015.1-1"/>
    <property type="match status" value="1"/>
</dbReference>
<evidence type="ECO:0000313" key="18">
    <source>
        <dbReference type="EMBL" id="SDC33657.1"/>
    </source>
</evidence>
<keyword evidence="8 14" id="KW-0963">Cytoplasm</keyword>
<evidence type="ECO:0000256" key="10">
    <source>
        <dbReference type="ARBA" id="ARBA00022723"/>
    </source>
</evidence>
<comment type="subcellular location">
    <subcellularLocation>
        <location evidence="4 14">Cytoplasm</location>
    </subcellularLocation>
</comment>
<gene>
    <name evidence="14" type="primary">rnhB</name>
    <name evidence="18" type="ORF">SAMN04487864_10561</name>
</gene>
<keyword evidence="12 14" id="KW-0378">Hydrolase</keyword>
<evidence type="ECO:0000256" key="4">
    <source>
        <dbReference type="ARBA" id="ARBA00004496"/>
    </source>
</evidence>
<organism evidence="18 19">
    <name type="scientific">Succiniclasticum ruminis</name>
    <dbReference type="NCBI Taxonomy" id="40841"/>
    <lineage>
        <taxon>Bacteria</taxon>
        <taxon>Bacillati</taxon>
        <taxon>Bacillota</taxon>
        <taxon>Negativicutes</taxon>
        <taxon>Acidaminococcales</taxon>
        <taxon>Acidaminococcaceae</taxon>
        <taxon>Succiniclasticum</taxon>
    </lineage>
</organism>
<dbReference type="PANTHER" id="PTHR10954:SF18">
    <property type="entry name" value="RIBONUCLEASE HII"/>
    <property type="match status" value="1"/>
</dbReference>
<evidence type="ECO:0000256" key="6">
    <source>
        <dbReference type="ARBA" id="ARBA00012180"/>
    </source>
</evidence>
<evidence type="ECO:0000256" key="9">
    <source>
        <dbReference type="ARBA" id="ARBA00022722"/>
    </source>
</evidence>
<name>A0A1G6KRW8_9FIRM</name>
<feature type="binding site" evidence="14 15">
    <location>
        <position position="166"/>
    </location>
    <ligand>
        <name>a divalent metal cation</name>
        <dbReference type="ChEBI" id="CHEBI:60240"/>
    </ligand>
</feature>
<sequence length="285" mass="31919">MKLAEIKTILAGNPTEEQLTELKKDERAGVQKLLAAYDKKREKEKQERLRFANMLRYEKEYMALPGIQYIVGVDEAGRGPLAGPLVIAGVILQEDVFIAGLNDSKKLSEAKREALYPEILEKAVAVLVNVVSISNIDKENIYHATQEGMEQILRQIRVRPQVALVDAMHPHVEGIETVPIIHGDALSASIAAASVVAKVTRDRLMQELALAYPQYGLAQNKGYGSQLHMDAIRQFGATKIHRRSYEPIRSMNLTPVEERDNYLFEPENGKEDAGLKALLEDLRKH</sequence>